<comment type="caution">
    <text evidence="2">The sequence shown here is derived from an EMBL/GenBank/DDBJ whole genome shotgun (WGS) entry which is preliminary data.</text>
</comment>
<evidence type="ECO:0000313" key="3">
    <source>
        <dbReference type="Proteomes" id="UP001159363"/>
    </source>
</evidence>
<reference evidence="2 3" key="1">
    <citation type="submission" date="2023-02" db="EMBL/GenBank/DDBJ databases">
        <title>LHISI_Scaffold_Assembly.</title>
        <authorList>
            <person name="Stuart O.P."/>
            <person name="Cleave R."/>
            <person name="Magrath M.J.L."/>
            <person name="Mikheyev A.S."/>
        </authorList>
    </citation>
    <scope>NUCLEOTIDE SEQUENCE [LARGE SCALE GENOMIC DNA]</scope>
    <source>
        <strain evidence="2">Daus_M_001</strain>
        <tissue evidence="2">Leg muscle</tissue>
    </source>
</reference>
<dbReference type="EMBL" id="JARBHB010000012">
    <property type="protein sequence ID" value="KAJ8871547.1"/>
    <property type="molecule type" value="Genomic_DNA"/>
</dbReference>
<dbReference type="Proteomes" id="UP001159363">
    <property type="component" value="Chromosome 11"/>
</dbReference>
<keyword evidence="3" id="KW-1185">Reference proteome</keyword>
<protein>
    <submittedName>
        <fullName evidence="2">Uncharacterized protein</fullName>
    </submittedName>
</protein>
<feature type="region of interest" description="Disordered" evidence="1">
    <location>
        <begin position="1"/>
        <end position="46"/>
    </location>
</feature>
<organism evidence="2 3">
    <name type="scientific">Dryococelus australis</name>
    <dbReference type="NCBI Taxonomy" id="614101"/>
    <lineage>
        <taxon>Eukaryota</taxon>
        <taxon>Metazoa</taxon>
        <taxon>Ecdysozoa</taxon>
        <taxon>Arthropoda</taxon>
        <taxon>Hexapoda</taxon>
        <taxon>Insecta</taxon>
        <taxon>Pterygota</taxon>
        <taxon>Neoptera</taxon>
        <taxon>Polyneoptera</taxon>
        <taxon>Phasmatodea</taxon>
        <taxon>Verophasmatodea</taxon>
        <taxon>Anareolatae</taxon>
        <taxon>Phasmatidae</taxon>
        <taxon>Eurycanthinae</taxon>
        <taxon>Dryococelus</taxon>
    </lineage>
</organism>
<evidence type="ECO:0000256" key="1">
    <source>
        <dbReference type="SAM" id="MobiDB-lite"/>
    </source>
</evidence>
<feature type="compositionally biased region" description="Basic and acidic residues" evidence="1">
    <location>
        <begin position="1"/>
        <end position="17"/>
    </location>
</feature>
<gene>
    <name evidence="2" type="ORF">PR048_027871</name>
</gene>
<accession>A0ABQ9GHP0</accession>
<sequence length="46" mass="4912">MEQRRNARTGKKGDPRENPPTSGIVQHDSEVQKSGSAPLGIKPGSL</sequence>
<evidence type="ECO:0000313" key="2">
    <source>
        <dbReference type="EMBL" id="KAJ8871547.1"/>
    </source>
</evidence>
<proteinExistence type="predicted"/>
<name>A0ABQ9GHP0_9NEOP</name>